<evidence type="ECO:0000313" key="2">
    <source>
        <dbReference type="Proteomes" id="UP001058074"/>
    </source>
</evidence>
<protein>
    <submittedName>
        <fullName evidence="1">Transcriptional regulator</fullName>
    </submittedName>
</protein>
<dbReference type="Proteomes" id="UP001058074">
    <property type="component" value="Unassembled WGS sequence"/>
</dbReference>
<gene>
    <name evidence="1" type="ORF">rsdtw13_32600</name>
</gene>
<sequence>MEQKICQSCGMPLEKEGLFGKNSDGSRNKDYCCYCFPDGEFSKDETMEEMIESCIQFEIEAGCPDAETARAKMMEYMPTLKRWKKN</sequence>
<comment type="caution">
    <text evidence="1">The sequence shown here is derived from an EMBL/GenBank/DDBJ whole genome shotgun (WGS) entry which is preliminary data.</text>
</comment>
<reference evidence="1" key="1">
    <citation type="journal article" date="2025" name="Int. J. Syst. Evol. Microbiol.">
        <title>Inconstantimicrobium mannanitabidum sp. nov., a novel member of the family Clostridiaceae isolated from anoxic soil under the treatment of reductive soil disinfestation.</title>
        <authorList>
            <person name="Ueki A."/>
            <person name="Tonouchi A."/>
            <person name="Honma S."/>
            <person name="Kaku N."/>
            <person name="Ueki K."/>
        </authorList>
    </citation>
    <scope>NUCLEOTIDE SEQUENCE</scope>
    <source>
        <strain evidence="1">TW13</strain>
    </source>
</reference>
<dbReference type="EMBL" id="BROD01000001">
    <property type="protein sequence ID" value="GKX68002.1"/>
    <property type="molecule type" value="Genomic_DNA"/>
</dbReference>
<accession>A0ACB5RG23</accession>
<evidence type="ECO:0000313" key="1">
    <source>
        <dbReference type="EMBL" id="GKX68002.1"/>
    </source>
</evidence>
<organism evidence="1 2">
    <name type="scientific">Inconstantimicrobium mannanitabidum</name>
    <dbReference type="NCBI Taxonomy" id="1604901"/>
    <lineage>
        <taxon>Bacteria</taxon>
        <taxon>Bacillati</taxon>
        <taxon>Bacillota</taxon>
        <taxon>Clostridia</taxon>
        <taxon>Eubacteriales</taxon>
        <taxon>Clostridiaceae</taxon>
        <taxon>Inconstantimicrobium</taxon>
    </lineage>
</organism>
<proteinExistence type="predicted"/>
<keyword evidence="2" id="KW-1185">Reference proteome</keyword>
<name>A0ACB5RG23_9CLOT</name>